<evidence type="ECO:0000256" key="2">
    <source>
        <dbReference type="ARBA" id="ARBA00022603"/>
    </source>
</evidence>
<evidence type="ECO:0000256" key="1">
    <source>
        <dbReference type="ARBA" id="ARBA00022552"/>
    </source>
</evidence>
<dbReference type="CDD" id="cd02440">
    <property type="entry name" value="AdoMet_MTases"/>
    <property type="match status" value="1"/>
</dbReference>
<comment type="catalytic activity">
    <reaction evidence="8">
        <text>a cytidine in rRNA + S-adenosyl-L-methionine = a 5-methylcytidine in rRNA + S-adenosyl-L-homocysteine + H(+)</text>
        <dbReference type="Rhea" id="RHEA:61484"/>
        <dbReference type="Rhea" id="RHEA-COMP:15836"/>
        <dbReference type="Rhea" id="RHEA-COMP:15837"/>
        <dbReference type="ChEBI" id="CHEBI:15378"/>
        <dbReference type="ChEBI" id="CHEBI:57856"/>
        <dbReference type="ChEBI" id="CHEBI:59789"/>
        <dbReference type="ChEBI" id="CHEBI:74483"/>
        <dbReference type="ChEBI" id="CHEBI:82748"/>
    </reaction>
</comment>
<dbReference type="PRINTS" id="PR02008">
    <property type="entry name" value="RCMTFAMILY"/>
</dbReference>
<dbReference type="OrthoDB" id="9810297at2"/>
<keyword evidence="12" id="KW-1185">Reference proteome</keyword>
<organism evidence="11 12">
    <name type="scientific">Treponema maltophilum ATCC 51939</name>
    <dbReference type="NCBI Taxonomy" id="1125699"/>
    <lineage>
        <taxon>Bacteria</taxon>
        <taxon>Pseudomonadati</taxon>
        <taxon>Spirochaetota</taxon>
        <taxon>Spirochaetia</taxon>
        <taxon>Spirochaetales</taxon>
        <taxon>Treponemataceae</taxon>
        <taxon>Treponema</taxon>
    </lineage>
</organism>
<keyword evidence="3 9" id="KW-0808">Transferase</keyword>
<evidence type="ECO:0000259" key="10">
    <source>
        <dbReference type="PROSITE" id="PS51686"/>
    </source>
</evidence>
<dbReference type="PROSITE" id="PS51686">
    <property type="entry name" value="SAM_MT_RSMB_NOP"/>
    <property type="match status" value="1"/>
</dbReference>
<dbReference type="HOGENOM" id="CLU_041061_0_0_12"/>
<keyword evidence="5 9" id="KW-0694">RNA-binding</keyword>
<dbReference type="InterPro" id="IPR023267">
    <property type="entry name" value="RCMT"/>
</dbReference>
<evidence type="ECO:0000256" key="9">
    <source>
        <dbReference type="PROSITE-ProRule" id="PRU01023"/>
    </source>
</evidence>
<feature type="binding site" evidence="9">
    <location>
        <position position="118"/>
    </location>
    <ligand>
        <name>S-adenosyl-L-methionine</name>
        <dbReference type="ChEBI" id="CHEBI:59789"/>
    </ligand>
</feature>
<comment type="similarity">
    <text evidence="9">Belongs to the class I-like SAM-binding methyltransferase superfamily. RsmB/NOP family.</text>
</comment>
<dbReference type="Proteomes" id="UP000014541">
    <property type="component" value="Unassembled WGS sequence"/>
</dbReference>
<dbReference type="eggNOG" id="COG0144">
    <property type="taxonomic scope" value="Bacteria"/>
</dbReference>
<dbReference type="InterPro" id="IPR049560">
    <property type="entry name" value="MeTrfase_RsmB-F_NOP2_cat"/>
</dbReference>
<evidence type="ECO:0000256" key="8">
    <source>
        <dbReference type="ARBA" id="ARBA00049302"/>
    </source>
</evidence>
<dbReference type="PATRIC" id="fig|1125699.3.peg.1552"/>
<gene>
    <name evidence="11" type="ORF">HMPREF9194_01540</name>
</gene>
<dbReference type="EMBL" id="ATFF01000006">
    <property type="protein sequence ID" value="EPF31197.1"/>
    <property type="molecule type" value="Genomic_DNA"/>
</dbReference>
<proteinExistence type="inferred from homology"/>
<dbReference type="PANTHER" id="PTHR22808:SF3">
    <property type="entry name" value="5-METHYLCYTOSINE RRNA METHYLTRANSFERASE NSUN4"/>
    <property type="match status" value="1"/>
</dbReference>
<feature type="domain" description="SAM-dependent MTase RsmB/NOP-type" evidence="10">
    <location>
        <begin position="1"/>
        <end position="291"/>
    </location>
</feature>
<dbReference type="PANTHER" id="PTHR22808">
    <property type="entry name" value="NCL1 YEAST -RELATED NOL1/NOP2/FMU SUN DOMAIN-CONTAINING"/>
    <property type="match status" value="1"/>
</dbReference>
<feature type="binding site" evidence="9">
    <location>
        <position position="167"/>
    </location>
    <ligand>
        <name>S-adenosyl-L-methionine</name>
        <dbReference type="ChEBI" id="CHEBI:59789"/>
    </ligand>
</feature>
<keyword evidence="6" id="KW-0809">Transit peptide</keyword>
<dbReference type="SUPFAM" id="SSF53335">
    <property type="entry name" value="S-adenosyl-L-methionine-dependent methyltransferases"/>
    <property type="match status" value="1"/>
</dbReference>
<comment type="caution">
    <text evidence="11">The sequence shown here is derived from an EMBL/GenBank/DDBJ whole genome shotgun (WGS) entry which is preliminary data.</text>
</comment>
<dbReference type="GO" id="GO:0003723">
    <property type="term" value="F:RNA binding"/>
    <property type="evidence" value="ECO:0007669"/>
    <property type="project" value="UniProtKB-UniRule"/>
</dbReference>
<dbReference type="InterPro" id="IPR001678">
    <property type="entry name" value="MeTrfase_RsmB-F_NOP2_dom"/>
</dbReference>
<dbReference type="STRING" id="1125699.HMPREF9194_01540"/>
<dbReference type="GO" id="GO:0031167">
    <property type="term" value="P:rRNA methylation"/>
    <property type="evidence" value="ECO:0007669"/>
    <property type="project" value="TreeGrafter"/>
</dbReference>
<dbReference type="Gene3D" id="6.20.240.40">
    <property type="match status" value="1"/>
</dbReference>
<dbReference type="RefSeq" id="WP_016525808.1">
    <property type="nucleotide sequence ID" value="NZ_KE332518.1"/>
</dbReference>
<evidence type="ECO:0000313" key="11">
    <source>
        <dbReference type="EMBL" id="EPF31197.1"/>
    </source>
</evidence>
<dbReference type="GO" id="GO:0008173">
    <property type="term" value="F:RNA methyltransferase activity"/>
    <property type="evidence" value="ECO:0007669"/>
    <property type="project" value="InterPro"/>
</dbReference>
<evidence type="ECO:0000256" key="3">
    <source>
        <dbReference type="ARBA" id="ARBA00022679"/>
    </source>
</evidence>
<reference evidence="11 12" key="1">
    <citation type="submission" date="2013-04" db="EMBL/GenBank/DDBJ databases">
        <title>The Genome Sequence of Treponema maltophilum ATCC 51939.</title>
        <authorList>
            <consortium name="The Broad Institute Genomics Platform"/>
            <person name="Earl A."/>
            <person name="Ward D."/>
            <person name="Feldgarden M."/>
            <person name="Gevers D."/>
            <person name="Leonetti C."/>
            <person name="Blanton J.M."/>
            <person name="Dewhirst F.E."/>
            <person name="Izard J."/>
            <person name="Walker B."/>
            <person name="Young S."/>
            <person name="Zeng Q."/>
            <person name="Gargeya S."/>
            <person name="Fitzgerald M."/>
            <person name="Haas B."/>
            <person name="Abouelleil A."/>
            <person name="Allen A.W."/>
            <person name="Alvarado L."/>
            <person name="Arachchi H.M."/>
            <person name="Berlin A.M."/>
            <person name="Chapman S.B."/>
            <person name="Gainer-Dewar J."/>
            <person name="Goldberg J."/>
            <person name="Griggs A."/>
            <person name="Gujja S."/>
            <person name="Hansen M."/>
            <person name="Howarth C."/>
            <person name="Imamovic A."/>
            <person name="Ireland A."/>
            <person name="Larimer J."/>
            <person name="McCowan C."/>
            <person name="Murphy C."/>
            <person name="Pearson M."/>
            <person name="Poon T.W."/>
            <person name="Priest M."/>
            <person name="Roberts A."/>
            <person name="Saif S."/>
            <person name="Shea T."/>
            <person name="Sisk P."/>
            <person name="Sykes S."/>
            <person name="Wortman J."/>
            <person name="Nusbaum C."/>
            <person name="Birren B."/>
        </authorList>
    </citation>
    <scope>NUCLEOTIDE SEQUENCE [LARGE SCALE GENOMIC DNA]</scope>
    <source>
        <strain evidence="11 12">ATCC 51939</strain>
    </source>
</reference>
<keyword evidence="2 9" id="KW-0489">Methyltransferase</keyword>
<evidence type="ECO:0000256" key="5">
    <source>
        <dbReference type="ARBA" id="ARBA00022884"/>
    </source>
</evidence>
<keyword evidence="4 9" id="KW-0949">S-adenosyl-L-methionine</keyword>
<feature type="binding site" evidence="9">
    <location>
        <position position="149"/>
    </location>
    <ligand>
        <name>S-adenosyl-L-methionine</name>
        <dbReference type="ChEBI" id="CHEBI:59789"/>
    </ligand>
</feature>
<evidence type="ECO:0000313" key="12">
    <source>
        <dbReference type="Proteomes" id="UP000014541"/>
    </source>
</evidence>
<name>S3KG38_TREMA</name>
<dbReference type="AlphaFoldDB" id="S3KG38"/>
<evidence type="ECO:0000256" key="6">
    <source>
        <dbReference type="ARBA" id="ARBA00022946"/>
    </source>
</evidence>
<dbReference type="Pfam" id="PF01189">
    <property type="entry name" value="Methyltr_RsmB-F"/>
    <property type="match status" value="1"/>
</dbReference>
<dbReference type="Gene3D" id="3.40.50.150">
    <property type="entry name" value="Vaccinia Virus protein VP39"/>
    <property type="match status" value="1"/>
</dbReference>
<feature type="binding site" evidence="9">
    <location>
        <begin position="78"/>
        <end position="84"/>
    </location>
    <ligand>
        <name>S-adenosyl-L-methionine</name>
        <dbReference type="ChEBI" id="CHEBI:59789"/>
    </ligand>
</feature>
<keyword evidence="1" id="KW-0698">rRNA processing</keyword>
<dbReference type="InterPro" id="IPR029063">
    <property type="entry name" value="SAM-dependent_MTases_sf"/>
</dbReference>
<feature type="active site" description="Nucleophile" evidence="9">
    <location>
        <position position="220"/>
    </location>
</feature>
<accession>S3KG38</accession>
<protein>
    <recommendedName>
        <fullName evidence="7">NOL1/NOP2/Sun domain family member 4</fullName>
    </recommendedName>
</protein>
<evidence type="ECO:0000256" key="4">
    <source>
        <dbReference type="ARBA" id="ARBA00022691"/>
    </source>
</evidence>
<sequence>MCAAQEKTLKGEAGFDAYYARQFKERWPSLRAALLENARYVPIPAKVGGAKDYFLDAASVSAALALPTACCKRVLDMCAAPGGKSLVLAHKILEEARSHAAEGAQIENLLPEQFICNEVSGARRARLAAVLDTYADPVMRSRIAVTGFDGAKWCLYERESFDAVLLDAPCSSERHVLQDPKYLAQWSPSRIKHTAQTQWALLSSAFRLLKTGGHVLYATCALSFQENDGTVKKLLKKFENAHLVPVKIPQKFFSCLLPVREKWEQTECGFHILPDAHEGAGPLYFSLIQKADPPLT</sequence>
<evidence type="ECO:0000256" key="7">
    <source>
        <dbReference type="ARBA" id="ARBA00042050"/>
    </source>
</evidence>